<feature type="domain" description="TGS" evidence="5">
    <location>
        <begin position="302"/>
        <end position="385"/>
    </location>
</feature>
<dbReference type="FunFam" id="3.10.20.30:FF:000001">
    <property type="entry name" value="Ribosome-binding ATPase YchF"/>
    <property type="match status" value="1"/>
</dbReference>
<dbReference type="EMBL" id="RRYP01010384">
    <property type="protein sequence ID" value="TNV78417.1"/>
    <property type="molecule type" value="Genomic_DNA"/>
</dbReference>
<name>A0A8J8NN83_HALGN</name>
<dbReference type="SUPFAM" id="SSF52540">
    <property type="entry name" value="P-loop containing nucleoside triphosphate hydrolases"/>
    <property type="match status" value="1"/>
</dbReference>
<proteinExistence type="inferred from homology"/>
<dbReference type="Proteomes" id="UP000785679">
    <property type="component" value="Unassembled WGS sequence"/>
</dbReference>
<evidence type="ECO:0000259" key="4">
    <source>
        <dbReference type="PROSITE" id="PS51710"/>
    </source>
</evidence>
<dbReference type="InterPro" id="IPR012675">
    <property type="entry name" value="Beta-grasp_dom_sf"/>
</dbReference>
<dbReference type="InterPro" id="IPR031167">
    <property type="entry name" value="G_OBG"/>
</dbReference>
<dbReference type="PROSITE" id="PS51880">
    <property type="entry name" value="TGS"/>
    <property type="match status" value="1"/>
</dbReference>
<dbReference type="AlphaFoldDB" id="A0A8J8NN83"/>
<dbReference type="CDD" id="cd04867">
    <property type="entry name" value="TGS_YchF_OLA1"/>
    <property type="match status" value="1"/>
</dbReference>
<dbReference type="PIRSF" id="PIRSF006641">
    <property type="entry name" value="CHP00092"/>
    <property type="match status" value="1"/>
</dbReference>
<dbReference type="InterPro" id="IPR013029">
    <property type="entry name" value="YchF_C"/>
</dbReference>
<dbReference type="PANTHER" id="PTHR23305">
    <property type="entry name" value="OBG GTPASE FAMILY"/>
    <property type="match status" value="1"/>
</dbReference>
<evidence type="ECO:0000313" key="7">
    <source>
        <dbReference type="Proteomes" id="UP000785679"/>
    </source>
</evidence>
<dbReference type="Gene3D" id="1.10.150.300">
    <property type="entry name" value="TGS-like domain"/>
    <property type="match status" value="1"/>
</dbReference>
<sequence>MPPKKKEEEVKKVILGRASNTLRMGLVGLPNVGKSTTFNFLSNLQVPAENFPFCTIDPNLAKVFIPDRRFDKLIEMYHPKSEVGATITITDIAGLVKGASQGAGLGNAFLSHIQAVDGIYHVVRAFDAEEIIHEEGDVDPERDMDIIHTELIAKDKQYLDAKIDDLDKVIKRTNTKVARDEMEVLQKVAALFAEVKNVRDGEWSAKDIEWLNNHNFITAKPVVYLVNLSIEDYVKKKNKYLPKILKWIQEHGGGPMIPFSADFEKRVTSEGSDPQVRKKIADEMGAPSSIPKLIKTGYNTLRLIHYFTAGEDEVKCWTIREGTKAPQAAGVIHTDFERGFICAEVMKFDDLERLGSEQAVKAEGLYRQQGKEYEVGDGDIIYFKFNVTTKAKK</sequence>
<dbReference type="PANTHER" id="PTHR23305:SF11">
    <property type="entry name" value="OBG-LIKE ATPASE 1"/>
    <property type="match status" value="1"/>
</dbReference>
<keyword evidence="3" id="KW-0378">Hydrolase</keyword>
<feature type="domain" description="OBG-type G" evidence="4">
    <location>
        <begin position="22"/>
        <end position="279"/>
    </location>
</feature>
<keyword evidence="3" id="KW-0963">Cytoplasm</keyword>
<dbReference type="InterPro" id="IPR004095">
    <property type="entry name" value="TGS"/>
</dbReference>
<dbReference type="InterPro" id="IPR023192">
    <property type="entry name" value="TGS-like_dom_sf"/>
</dbReference>
<gene>
    <name evidence="6" type="ORF">FGO68_gene7455</name>
</gene>
<dbReference type="FunFam" id="1.10.150.300:FF:000001">
    <property type="entry name" value="Ribosome-binding ATPase YchF"/>
    <property type="match status" value="1"/>
</dbReference>
<evidence type="ECO:0000256" key="2">
    <source>
        <dbReference type="ARBA" id="ARBA00022840"/>
    </source>
</evidence>
<dbReference type="HAMAP" id="MF_00944">
    <property type="entry name" value="YchF_OLA1_ATPase"/>
    <property type="match status" value="1"/>
</dbReference>
<dbReference type="PROSITE" id="PS51710">
    <property type="entry name" value="G_OBG"/>
    <property type="match status" value="1"/>
</dbReference>
<feature type="binding site" evidence="3">
    <location>
        <position position="228"/>
    </location>
    <ligand>
        <name>ATP</name>
        <dbReference type="ChEBI" id="CHEBI:30616"/>
    </ligand>
</feature>
<dbReference type="OrthoDB" id="424823at2759"/>
<keyword evidence="2 3" id="KW-0067">ATP-binding</keyword>
<comment type="subcellular location">
    <subcellularLocation>
        <location evidence="3">Cytoplasm</location>
    </subcellularLocation>
</comment>
<evidence type="ECO:0000313" key="6">
    <source>
        <dbReference type="EMBL" id="TNV78417.1"/>
    </source>
</evidence>
<dbReference type="PRINTS" id="PR00326">
    <property type="entry name" value="GTP1OBG"/>
</dbReference>
<comment type="caution">
    <text evidence="6">The sequence shown here is derived from an EMBL/GenBank/DDBJ whole genome shotgun (WGS) entry which is preliminary data.</text>
</comment>
<dbReference type="SUPFAM" id="SSF81271">
    <property type="entry name" value="TGS-like"/>
    <property type="match status" value="1"/>
</dbReference>
<dbReference type="Gene3D" id="3.10.20.30">
    <property type="match status" value="1"/>
</dbReference>
<dbReference type="NCBIfam" id="TIGR00092">
    <property type="entry name" value="redox-regulated ATPase YchF"/>
    <property type="match status" value="1"/>
</dbReference>
<comment type="function">
    <text evidence="3">Hydrolyzes ATP, and can also hydrolyze GTP with lower efficiency. Has lower affinity for GTP.</text>
</comment>
<accession>A0A8J8NN83</accession>
<dbReference type="GO" id="GO:0005737">
    <property type="term" value="C:cytoplasm"/>
    <property type="evidence" value="ECO:0007669"/>
    <property type="project" value="UniProtKB-SubCell"/>
</dbReference>
<keyword evidence="7" id="KW-1185">Reference proteome</keyword>
<dbReference type="Pfam" id="PF06071">
    <property type="entry name" value="YchF-GTPase_C"/>
    <property type="match status" value="1"/>
</dbReference>
<dbReference type="InterPro" id="IPR012676">
    <property type="entry name" value="TGS-like"/>
</dbReference>
<dbReference type="InterPro" id="IPR027417">
    <property type="entry name" value="P-loop_NTPase"/>
</dbReference>
<dbReference type="InterPro" id="IPR004396">
    <property type="entry name" value="ATPase_YchF/OLA1"/>
</dbReference>
<dbReference type="GO" id="GO:0005525">
    <property type="term" value="F:GTP binding"/>
    <property type="evidence" value="ECO:0007669"/>
    <property type="project" value="InterPro"/>
</dbReference>
<evidence type="ECO:0000259" key="5">
    <source>
        <dbReference type="PROSITE" id="PS51880"/>
    </source>
</evidence>
<dbReference type="InterPro" id="IPR041706">
    <property type="entry name" value="YchF_N"/>
</dbReference>
<organism evidence="6 7">
    <name type="scientific">Halteria grandinella</name>
    <dbReference type="NCBI Taxonomy" id="5974"/>
    <lineage>
        <taxon>Eukaryota</taxon>
        <taxon>Sar</taxon>
        <taxon>Alveolata</taxon>
        <taxon>Ciliophora</taxon>
        <taxon>Intramacronucleata</taxon>
        <taxon>Spirotrichea</taxon>
        <taxon>Stichotrichia</taxon>
        <taxon>Sporadotrichida</taxon>
        <taxon>Halteriidae</taxon>
        <taxon>Halteria</taxon>
    </lineage>
</organism>
<evidence type="ECO:0000256" key="3">
    <source>
        <dbReference type="HAMAP-Rule" id="MF_03167"/>
    </source>
</evidence>
<evidence type="ECO:0000256" key="1">
    <source>
        <dbReference type="ARBA" id="ARBA00022741"/>
    </source>
</evidence>
<dbReference type="Pfam" id="PF01926">
    <property type="entry name" value="MMR_HSR1"/>
    <property type="match status" value="1"/>
</dbReference>
<comment type="similarity">
    <text evidence="3">Belongs to the TRAFAC class OBG-HflX-like GTPase superfamily. OBG GTPase family. YchF/OLA1 subfamily.</text>
</comment>
<reference evidence="6" key="1">
    <citation type="submission" date="2019-06" db="EMBL/GenBank/DDBJ databases">
        <authorList>
            <person name="Zheng W."/>
        </authorList>
    </citation>
    <scope>NUCLEOTIDE SEQUENCE</scope>
    <source>
        <strain evidence="6">QDHG01</strain>
    </source>
</reference>
<dbReference type="CDD" id="cd01900">
    <property type="entry name" value="YchF"/>
    <property type="match status" value="1"/>
</dbReference>
<feature type="binding site" evidence="3">
    <location>
        <begin position="31"/>
        <end position="36"/>
    </location>
    <ligand>
        <name>ATP</name>
        <dbReference type="ChEBI" id="CHEBI:30616"/>
    </ligand>
</feature>
<dbReference type="GO" id="GO:0005524">
    <property type="term" value="F:ATP binding"/>
    <property type="evidence" value="ECO:0007669"/>
    <property type="project" value="UniProtKB-UniRule"/>
</dbReference>
<dbReference type="GO" id="GO:0016887">
    <property type="term" value="F:ATP hydrolysis activity"/>
    <property type="evidence" value="ECO:0007669"/>
    <property type="project" value="UniProtKB-UniRule"/>
</dbReference>
<dbReference type="InterPro" id="IPR006073">
    <property type="entry name" value="GTP-bd"/>
</dbReference>
<dbReference type="GO" id="GO:0043023">
    <property type="term" value="F:ribosomal large subunit binding"/>
    <property type="evidence" value="ECO:0007669"/>
    <property type="project" value="UniProtKB-UniRule"/>
</dbReference>
<dbReference type="Gene3D" id="3.40.50.300">
    <property type="entry name" value="P-loop containing nucleotide triphosphate hydrolases"/>
    <property type="match status" value="1"/>
</dbReference>
<keyword evidence="1 3" id="KW-0547">Nucleotide-binding</keyword>
<comment type="subunit">
    <text evidence="3">Monomer.</text>
</comment>
<protein>
    <recommendedName>
        <fullName evidence="3">Obg-like ATPase 1</fullName>
    </recommendedName>
</protein>